<comment type="caution">
    <text evidence="2">The sequence shown here is derived from an EMBL/GenBank/DDBJ whole genome shotgun (WGS) entry which is preliminary data.</text>
</comment>
<dbReference type="Pfam" id="PF03466">
    <property type="entry name" value="LysR_substrate"/>
    <property type="match status" value="1"/>
</dbReference>
<evidence type="ECO:0000313" key="2">
    <source>
        <dbReference type="EMBL" id="KVE24533.1"/>
    </source>
</evidence>
<feature type="domain" description="LysR substrate-binding" evidence="1">
    <location>
        <begin position="19"/>
        <end position="58"/>
    </location>
</feature>
<proteinExistence type="predicted"/>
<name>A0A118DM86_9BURK</name>
<dbReference type="Proteomes" id="UP000062788">
    <property type="component" value="Unassembled WGS sequence"/>
</dbReference>
<protein>
    <recommendedName>
        <fullName evidence="1">LysR substrate-binding domain-containing protein</fullName>
    </recommendedName>
</protein>
<dbReference type="InterPro" id="IPR005119">
    <property type="entry name" value="LysR_subst-bd"/>
</dbReference>
<evidence type="ECO:0000313" key="3">
    <source>
        <dbReference type="Proteomes" id="UP000062788"/>
    </source>
</evidence>
<gene>
    <name evidence="2" type="ORF">WS67_20770</name>
</gene>
<dbReference type="AlphaFoldDB" id="A0A118DM86"/>
<evidence type="ECO:0000259" key="1">
    <source>
        <dbReference type="Pfam" id="PF03466"/>
    </source>
</evidence>
<dbReference type="RefSeq" id="WP_059519753.1">
    <property type="nucleotide sequence ID" value="NZ_LOWA01000054.1"/>
</dbReference>
<sequence length="68" mass="7296">MEQIDAGRNAVAHGRKVIGGAVSLSAPSDLGRNVLLAWLDEFQAHYPDVSLQVRIGDHVTGKIVLEGF</sequence>
<dbReference type="Gene3D" id="3.40.190.290">
    <property type="match status" value="1"/>
</dbReference>
<reference evidence="2 3" key="1">
    <citation type="submission" date="2015-11" db="EMBL/GenBank/DDBJ databases">
        <title>Expanding the genomic diversity of Burkholderia species for the development of highly accurate diagnostics.</title>
        <authorList>
            <person name="Sahl J."/>
            <person name="Keim P."/>
            <person name="Wagner D."/>
        </authorList>
    </citation>
    <scope>NUCLEOTIDE SEQUENCE [LARGE SCALE GENOMIC DNA]</scope>
    <source>
        <strain evidence="2 3">TSV85</strain>
    </source>
</reference>
<accession>A0A118DM86</accession>
<organism evidence="2 3">
    <name type="scientific">Burkholderia singularis</name>
    <dbReference type="NCBI Taxonomy" id="1503053"/>
    <lineage>
        <taxon>Bacteria</taxon>
        <taxon>Pseudomonadati</taxon>
        <taxon>Pseudomonadota</taxon>
        <taxon>Betaproteobacteria</taxon>
        <taxon>Burkholderiales</taxon>
        <taxon>Burkholderiaceae</taxon>
        <taxon>Burkholderia</taxon>
        <taxon>pseudomallei group</taxon>
    </lineage>
</organism>
<keyword evidence="3" id="KW-1185">Reference proteome</keyword>
<dbReference type="SUPFAM" id="SSF53850">
    <property type="entry name" value="Periplasmic binding protein-like II"/>
    <property type="match status" value="1"/>
</dbReference>
<dbReference type="EMBL" id="LOWA01000054">
    <property type="protein sequence ID" value="KVE24533.1"/>
    <property type="molecule type" value="Genomic_DNA"/>
</dbReference>